<dbReference type="GeneID" id="54491099"/>
<evidence type="ECO:0000256" key="6">
    <source>
        <dbReference type="ARBA" id="ARBA00023065"/>
    </source>
</evidence>
<dbReference type="OrthoDB" id="167398at2759"/>
<dbReference type="InterPro" id="IPR013130">
    <property type="entry name" value="Fe3_Rdtase_TM_dom"/>
</dbReference>
<dbReference type="InterPro" id="IPR039261">
    <property type="entry name" value="FNR_nucleotide-bd"/>
</dbReference>
<dbReference type="InterPro" id="IPR013112">
    <property type="entry name" value="FAD-bd_8"/>
</dbReference>
<feature type="domain" description="FAD-binding FR-type" evidence="11">
    <location>
        <begin position="333"/>
        <end position="453"/>
    </location>
</feature>
<feature type="transmembrane region" description="Helical" evidence="9">
    <location>
        <begin position="215"/>
        <end position="233"/>
    </location>
</feature>
<feature type="transmembrane region" description="Helical" evidence="9">
    <location>
        <begin position="274"/>
        <end position="294"/>
    </location>
</feature>
<dbReference type="SUPFAM" id="SSF63380">
    <property type="entry name" value="Riboflavin synthase domain-like"/>
    <property type="match status" value="1"/>
</dbReference>
<feature type="compositionally biased region" description="Basic and acidic residues" evidence="8">
    <location>
        <begin position="492"/>
        <end position="501"/>
    </location>
</feature>
<evidence type="ECO:0000256" key="8">
    <source>
        <dbReference type="SAM" id="MobiDB-lite"/>
    </source>
</evidence>
<feature type="transmembrane region" description="Helical" evidence="9">
    <location>
        <begin position="169"/>
        <end position="194"/>
    </location>
</feature>
<dbReference type="EMBL" id="ML996576">
    <property type="protein sequence ID" value="KAF2756097.1"/>
    <property type="molecule type" value="Genomic_DNA"/>
</dbReference>
<feature type="transmembrane region" description="Helical" evidence="9">
    <location>
        <begin position="324"/>
        <end position="343"/>
    </location>
</feature>
<dbReference type="Pfam" id="PF08030">
    <property type="entry name" value="NAD_binding_6"/>
    <property type="match status" value="1"/>
</dbReference>
<evidence type="ECO:0000259" key="10">
    <source>
        <dbReference type="PROSITE" id="PS50222"/>
    </source>
</evidence>
<keyword evidence="2 9" id="KW-0812">Transmembrane</keyword>
<evidence type="ECO:0000259" key="11">
    <source>
        <dbReference type="PROSITE" id="PS51384"/>
    </source>
</evidence>
<dbReference type="GO" id="GO:0005509">
    <property type="term" value="F:calcium ion binding"/>
    <property type="evidence" value="ECO:0007669"/>
    <property type="project" value="InterPro"/>
</dbReference>
<dbReference type="InterPro" id="IPR013121">
    <property type="entry name" value="Fe_red_NAD-bd_6"/>
</dbReference>
<dbReference type="GO" id="GO:0016175">
    <property type="term" value="F:superoxide-generating NAD(P)H oxidase activity"/>
    <property type="evidence" value="ECO:0007669"/>
    <property type="project" value="TreeGrafter"/>
</dbReference>
<dbReference type="SFLD" id="SFLDG01169">
    <property type="entry name" value="NADPH_oxidase_subgroup_(NOX)"/>
    <property type="match status" value="1"/>
</dbReference>
<evidence type="ECO:0000256" key="9">
    <source>
        <dbReference type="SAM" id="Phobius"/>
    </source>
</evidence>
<dbReference type="Pfam" id="PF08022">
    <property type="entry name" value="FAD_binding_8"/>
    <property type="match status" value="1"/>
</dbReference>
<dbReference type="AlphaFoldDB" id="A0A6A6W3C5"/>
<evidence type="ECO:0000256" key="1">
    <source>
        <dbReference type="ARBA" id="ARBA00004141"/>
    </source>
</evidence>
<feature type="transmembrane region" description="Helical" evidence="9">
    <location>
        <begin position="124"/>
        <end position="149"/>
    </location>
</feature>
<dbReference type="Gene3D" id="2.40.30.10">
    <property type="entry name" value="Translation factors"/>
    <property type="match status" value="1"/>
</dbReference>
<dbReference type="InterPro" id="IPR050369">
    <property type="entry name" value="RBOH/FRE"/>
</dbReference>
<name>A0A6A6W3C5_9PEZI</name>
<keyword evidence="3" id="KW-0249">Electron transport</keyword>
<gene>
    <name evidence="12" type="ORF">EJ05DRAFT_90161</name>
</gene>
<dbReference type="CDD" id="cd06186">
    <property type="entry name" value="NOX_Duox_like_FAD_NADP"/>
    <property type="match status" value="1"/>
</dbReference>
<comment type="subcellular location">
    <subcellularLocation>
        <location evidence="1">Membrane</location>
        <topology evidence="1">Multi-pass membrane protein</topology>
    </subcellularLocation>
</comment>
<evidence type="ECO:0000256" key="5">
    <source>
        <dbReference type="ARBA" id="ARBA00023002"/>
    </source>
</evidence>
<dbReference type="Gene3D" id="3.40.50.80">
    <property type="entry name" value="Nucleotide-binding domain of ferredoxin-NADP reductase (FNR) module"/>
    <property type="match status" value="1"/>
</dbReference>
<reference evidence="12" key="1">
    <citation type="journal article" date="2020" name="Stud. Mycol.">
        <title>101 Dothideomycetes genomes: a test case for predicting lifestyles and emergence of pathogens.</title>
        <authorList>
            <person name="Haridas S."/>
            <person name="Albert R."/>
            <person name="Binder M."/>
            <person name="Bloem J."/>
            <person name="Labutti K."/>
            <person name="Salamov A."/>
            <person name="Andreopoulos B."/>
            <person name="Baker S."/>
            <person name="Barry K."/>
            <person name="Bills G."/>
            <person name="Bluhm B."/>
            <person name="Cannon C."/>
            <person name="Castanera R."/>
            <person name="Culley D."/>
            <person name="Daum C."/>
            <person name="Ezra D."/>
            <person name="Gonzalez J."/>
            <person name="Henrissat B."/>
            <person name="Kuo A."/>
            <person name="Liang C."/>
            <person name="Lipzen A."/>
            <person name="Lutzoni F."/>
            <person name="Magnuson J."/>
            <person name="Mondo S."/>
            <person name="Nolan M."/>
            <person name="Ohm R."/>
            <person name="Pangilinan J."/>
            <person name="Park H.-J."/>
            <person name="Ramirez L."/>
            <person name="Alfaro M."/>
            <person name="Sun H."/>
            <person name="Tritt A."/>
            <person name="Yoshinaga Y."/>
            <person name="Zwiers L.-H."/>
            <person name="Turgeon B."/>
            <person name="Goodwin S."/>
            <person name="Spatafora J."/>
            <person name="Crous P."/>
            <person name="Grigoriev I."/>
        </authorList>
    </citation>
    <scope>NUCLEOTIDE SEQUENCE</scope>
    <source>
        <strain evidence="12">CBS 121739</strain>
    </source>
</reference>
<keyword evidence="5" id="KW-0560">Oxidoreductase</keyword>
<dbReference type="GO" id="GO:0043020">
    <property type="term" value="C:NADPH oxidase complex"/>
    <property type="evidence" value="ECO:0007669"/>
    <property type="project" value="TreeGrafter"/>
</dbReference>
<dbReference type="GO" id="GO:0006811">
    <property type="term" value="P:monoatomic ion transport"/>
    <property type="evidence" value="ECO:0007669"/>
    <property type="project" value="UniProtKB-KW"/>
</dbReference>
<protein>
    <recommendedName>
        <fullName evidence="14">FAD-binding FR-type domain-containing protein</fullName>
    </recommendedName>
</protein>
<dbReference type="SUPFAM" id="SSF52343">
    <property type="entry name" value="Ferredoxin reductase-like, C-terminal NADP-linked domain"/>
    <property type="match status" value="1"/>
</dbReference>
<keyword evidence="13" id="KW-1185">Reference proteome</keyword>
<dbReference type="PROSITE" id="PS50222">
    <property type="entry name" value="EF_HAND_2"/>
    <property type="match status" value="1"/>
</dbReference>
<sequence>MTSHAFDGVVFLKDEEVDEFVKSLDKNSDGIIDYSELERKLDHIHDEIVPKPLSHHLNHGDRDEQDRHDFLRSIIGSDKNAIPVAEFKNIVRSWNVPSLEQDKEAAKEEDNYLKRMSWYRRFRVWWAVEGPEYLTLILVVSIQVGLGVWQMVKYITQTQYRDALGWGVVLAKTCAGSLYGTMFFLLLSMSRYFTTSMRKSQTISRFANWDLSQSFHIKISIAAIALATLHAIGHLTGSFVFGSRTNRQEAVAVLLGPDAVPKAYIDYVRSTPGWTGLTALGCFYLLALLSMPVIRKWNYEVFQLGHLLMFPIIGLLAAHGSTQLLQWTMLGYFLAFPAILIVFERLLRIVQGFHRISATLQVLDKETVAVTVHIPKYRIWPYKAGQYVFLQVPSISLFQWHPFTISTCHENVMQVHVKNDGDWTGKLHGFAQVGESKPIRVGIDGPFGAPAQRFPDFDFSMVFGAGIGVTPFSGILTDLQQQEEEERTRLETKAAARKEQATSEGIPDSQLRQLPTNTSIASHFARFRRIDFHWLVRDRNNLLWFAELLNTVTRAQREEEHSPTIKNLDINIVTHVTQKRKDISEHVFRWLLEMHRTDEHPCSPITGLLNNTHFGRPDLGRIMTSHYEDMKVLRKEKSWRLNGLKKDDSEELKVGVFFCGPPVIGYQLADWCWRLTARGREEGCKVEYYFMMEVFG</sequence>
<dbReference type="PROSITE" id="PS51384">
    <property type="entry name" value="FAD_FR"/>
    <property type="match status" value="1"/>
</dbReference>
<evidence type="ECO:0000256" key="4">
    <source>
        <dbReference type="ARBA" id="ARBA00022989"/>
    </source>
</evidence>
<dbReference type="InterPro" id="IPR002048">
    <property type="entry name" value="EF_hand_dom"/>
</dbReference>
<accession>A0A6A6W3C5</accession>
<keyword evidence="7 9" id="KW-0472">Membrane</keyword>
<dbReference type="GO" id="GO:0006952">
    <property type="term" value="P:defense response"/>
    <property type="evidence" value="ECO:0007669"/>
    <property type="project" value="TreeGrafter"/>
</dbReference>
<dbReference type="RefSeq" id="XP_033598548.1">
    <property type="nucleotide sequence ID" value="XM_033750045.1"/>
</dbReference>
<keyword evidence="6" id="KW-0406">Ion transport</keyword>
<evidence type="ECO:0000256" key="2">
    <source>
        <dbReference type="ARBA" id="ARBA00022692"/>
    </source>
</evidence>
<dbReference type="Pfam" id="PF01794">
    <property type="entry name" value="Ferric_reduct"/>
    <property type="match status" value="1"/>
</dbReference>
<feature type="transmembrane region" description="Helical" evidence="9">
    <location>
        <begin position="301"/>
        <end position="318"/>
    </location>
</feature>
<evidence type="ECO:0000256" key="3">
    <source>
        <dbReference type="ARBA" id="ARBA00022982"/>
    </source>
</evidence>
<dbReference type="PANTHER" id="PTHR11972">
    <property type="entry name" value="NADPH OXIDASE"/>
    <property type="match status" value="1"/>
</dbReference>
<dbReference type="InterPro" id="IPR017927">
    <property type="entry name" value="FAD-bd_FR_type"/>
</dbReference>
<evidence type="ECO:0000313" key="12">
    <source>
        <dbReference type="EMBL" id="KAF2756097.1"/>
    </source>
</evidence>
<keyword evidence="6" id="KW-0813">Transport</keyword>
<evidence type="ECO:0008006" key="14">
    <source>
        <dbReference type="Google" id="ProtNLM"/>
    </source>
</evidence>
<keyword evidence="4 9" id="KW-1133">Transmembrane helix</keyword>
<dbReference type="PANTHER" id="PTHR11972:SF153">
    <property type="entry name" value="SUPEROXIDE-GENERATING NADPH OXIDASE HEAVY CHAIN SUBUNIT A"/>
    <property type="match status" value="1"/>
</dbReference>
<evidence type="ECO:0000256" key="7">
    <source>
        <dbReference type="ARBA" id="ARBA00023136"/>
    </source>
</evidence>
<dbReference type="InterPro" id="IPR017938">
    <property type="entry name" value="Riboflavin_synthase-like_b-brl"/>
</dbReference>
<feature type="region of interest" description="Disordered" evidence="8">
    <location>
        <begin position="492"/>
        <end position="513"/>
    </location>
</feature>
<evidence type="ECO:0000313" key="13">
    <source>
        <dbReference type="Proteomes" id="UP000799437"/>
    </source>
</evidence>
<dbReference type="InterPro" id="IPR018247">
    <property type="entry name" value="EF_Hand_1_Ca_BS"/>
</dbReference>
<feature type="domain" description="EF-hand" evidence="10">
    <location>
        <begin position="12"/>
        <end position="47"/>
    </location>
</feature>
<organism evidence="12 13">
    <name type="scientific">Pseudovirgaria hyperparasitica</name>
    <dbReference type="NCBI Taxonomy" id="470096"/>
    <lineage>
        <taxon>Eukaryota</taxon>
        <taxon>Fungi</taxon>
        <taxon>Dikarya</taxon>
        <taxon>Ascomycota</taxon>
        <taxon>Pezizomycotina</taxon>
        <taxon>Dothideomycetes</taxon>
        <taxon>Dothideomycetes incertae sedis</taxon>
        <taxon>Acrospermales</taxon>
        <taxon>Acrospermaceae</taxon>
        <taxon>Pseudovirgaria</taxon>
    </lineage>
</organism>
<dbReference type="PROSITE" id="PS00018">
    <property type="entry name" value="EF_HAND_1"/>
    <property type="match status" value="1"/>
</dbReference>
<dbReference type="GO" id="GO:0042554">
    <property type="term" value="P:superoxide anion generation"/>
    <property type="evidence" value="ECO:0007669"/>
    <property type="project" value="TreeGrafter"/>
</dbReference>
<proteinExistence type="predicted"/>
<dbReference type="Proteomes" id="UP000799437">
    <property type="component" value="Unassembled WGS sequence"/>
</dbReference>